<evidence type="ECO:0000313" key="3">
    <source>
        <dbReference type="Proteomes" id="UP001054252"/>
    </source>
</evidence>
<gene>
    <name evidence="2" type="ORF">SLEP1_g14011</name>
</gene>
<evidence type="ECO:0000313" key="2">
    <source>
        <dbReference type="EMBL" id="GKV01461.1"/>
    </source>
</evidence>
<feature type="compositionally biased region" description="Acidic residues" evidence="1">
    <location>
        <begin position="13"/>
        <end position="29"/>
    </location>
</feature>
<evidence type="ECO:0000256" key="1">
    <source>
        <dbReference type="SAM" id="MobiDB-lite"/>
    </source>
</evidence>
<proteinExistence type="predicted"/>
<reference evidence="2 3" key="1">
    <citation type="journal article" date="2021" name="Commun. Biol.">
        <title>The genome of Shorea leprosula (Dipterocarpaceae) highlights the ecological relevance of drought in aseasonal tropical rainforests.</title>
        <authorList>
            <person name="Ng K.K.S."/>
            <person name="Kobayashi M.J."/>
            <person name="Fawcett J.A."/>
            <person name="Hatakeyama M."/>
            <person name="Paape T."/>
            <person name="Ng C.H."/>
            <person name="Ang C.C."/>
            <person name="Tnah L.H."/>
            <person name="Lee C.T."/>
            <person name="Nishiyama T."/>
            <person name="Sese J."/>
            <person name="O'Brien M.J."/>
            <person name="Copetti D."/>
            <person name="Mohd Noor M.I."/>
            <person name="Ong R.C."/>
            <person name="Putra M."/>
            <person name="Sireger I.Z."/>
            <person name="Indrioko S."/>
            <person name="Kosugi Y."/>
            <person name="Izuno A."/>
            <person name="Isagi Y."/>
            <person name="Lee S.L."/>
            <person name="Shimizu K.K."/>
        </authorList>
    </citation>
    <scope>NUCLEOTIDE SEQUENCE [LARGE SCALE GENOMIC DNA]</scope>
    <source>
        <strain evidence="2">214</strain>
    </source>
</reference>
<sequence>MASDYLPFGSRENEEEDDNEEEEEEENEEFCAVGITNEVLTFASNIAHHPETWSDFPLNPDEDLDGNFLFRHQS</sequence>
<accession>A0AAV5IHM6</accession>
<feature type="region of interest" description="Disordered" evidence="1">
    <location>
        <begin position="1"/>
        <end position="29"/>
    </location>
</feature>
<name>A0AAV5IHM6_9ROSI</name>
<protein>
    <submittedName>
        <fullName evidence="2">Uncharacterized protein</fullName>
    </submittedName>
</protein>
<organism evidence="2 3">
    <name type="scientific">Rubroshorea leprosula</name>
    <dbReference type="NCBI Taxonomy" id="152421"/>
    <lineage>
        <taxon>Eukaryota</taxon>
        <taxon>Viridiplantae</taxon>
        <taxon>Streptophyta</taxon>
        <taxon>Embryophyta</taxon>
        <taxon>Tracheophyta</taxon>
        <taxon>Spermatophyta</taxon>
        <taxon>Magnoliopsida</taxon>
        <taxon>eudicotyledons</taxon>
        <taxon>Gunneridae</taxon>
        <taxon>Pentapetalae</taxon>
        <taxon>rosids</taxon>
        <taxon>malvids</taxon>
        <taxon>Malvales</taxon>
        <taxon>Dipterocarpaceae</taxon>
        <taxon>Rubroshorea</taxon>
    </lineage>
</organism>
<dbReference type="EMBL" id="BPVZ01000017">
    <property type="protein sequence ID" value="GKV01461.1"/>
    <property type="molecule type" value="Genomic_DNA"/>
</dbReference>
<dbReference type="Proteomes" id="UP001054252">
    <property type="component" value="Unassembled WGS sequence"/>
</dbReference>
<keyword evidence="3" id="KW-1185">Reference proteome</keyword>
<dbReference type="PANTHER" id="PTHR31923:SF27">
    <property type="entry name" value="BSD DOMAIN-CONTAINING PROTEIN"/>
    <property type="match status" value="1"/>
</dbReference>
<dbReference type="AlphaFoldDB" id="A0AAV5IHM6"/>
<comment type="caution">
    <text evidence="2">The sequence shown here is derived from an EMBL/GenBank/DDBJ whole genome shotgun (WGS) entry which is preliminary data.</text>
</comment>
<dbReference type="PANTHER" id="PTHR31923">
    <property type="entry name" value="BSD DOMAIN-CONTAINING PROTEIN"/>
    <property type="match status" value="1"/>
</dbReference>